<name>A0A2K8MLR3_9SPHN</name>
<dbReference type="OrthoDB" id="191551at2"/>
<dbReference type="InterPro" id="IPR013830">
    <property type="entry name" value="SGNH_hydro"/>
</dbReference>
<dbReference type="AlphaFoldDB" id="A0A2K8MLR3"/>
<reference evidence="5 6" key="1">
    <citation type="submission" date="2017-11" db="EMBL/GenBank/DDBJ databases">
        <title>Complete genome sequence of Sphingomonas sp. Strain Cra20, a psychrotolerant potential plant growth promoting rhizobacteria.</title>
        <authorList>
            <person name="Luo Y."/>
        </authorList>
    </citation>
    <scope>NUCLEOTIDE SEQUENCE [LARGE SCALE GENOMIC DNA]</scope>
    <source>
        <strain evidence="5 6">Cra20</strain>
    </source>
</reference>
<dbReference type="CDD" id="cd01821">
    <property type="entry name" value="Rhamnogalacturan_acetylesterase_like"/>
    <property type="match status" value="1"/>
</dbReference>
<gene>
    <name evidence="5" type="ORF">CVN68_20045</name>
</gene>
<dbReference type="KEGG" id="sphc:CVN68_20045"/>
<dbReference type="EMBL" id="CP024923">
    <property type="protein sequence ID" value="ATY34775.1"/>
    <property type="molecule type" value="Genomic_DNA"/>
</dbReference>
<feature type="domain" description="SGNH hydrolase-type esterase" evidence="4">
    <location>
        <begin position="49"/>
        <end position="195"/>
    </location>
</feature>
<organism evidence="5 6">
    <name type="scientific">Sphingomonas psychrotolerans</name>
    <dbReference type="NCBI Taxonomy" id="1327635"/>
    <lineage>
        <taxon>Bacteria</taxon>
        <taxon>Pseudomonadati</taxon>
        <taxon>Pseudomonadota</taxon>
        <taxon>Alphaproteobacteria</taxon>
        <taxon>Sphingomonadales</taxon>
        <taxon>Sphingomonadaceae</taxon>
        <taxon>Sphingomonas</taxon>
    </lineage>
</organism>
<keyword evidence="2" id="KW-0378">Hydrolase</keyword>
<evidence type="ECO:0000256" key="2">
    <source>
        <dbReference type="ARBA" id="ARBA00022801"/>
    </source>
</evidence>
<evidence type="ECO:0000256" key="1">
    <source>
        <dbReference type="ARBA" id="ARBA00008668"/>
    </source>
</evidence>
<feature type="signal peptide" evidence="3">
    <location>
        <begin position="1"/>
        <end position="20"/>
    </location>
</feature>
<accession>A0A2K8MLR3</accession>
<evidence type="ECO:0000313" key="6">
    <source>
        <dbReference type="Proteomes" id="UP000229081"/>
    </source>
</evidence>
<dbReference type="GO" id="GO:0016788">
    <property type="term" value="F:hydrolase activity, acting on ester bonds"/>
    <property type="evidence" value="ECO:0007669"/>
    <property type="project" value="UniProtKB-ARBA"/>
</dbReference>
<keyword evidence="6" id="KW-1185">Reference proteome</keyword>
<keyword evidence="3" id="KW-0732">Signal</keyword>
<dbReference type="SUPFAM" id="SSF52266">
    <property type="entry name" value="SGNH hydrolase"/>
    <property type="match status" value="1"/>
</dbReference>
<dbReference type="Gene3D" id="3.40.50.1110">
    <property type="entry name" value="SGNH hydrolase"/>
    <property type="match status" value="1"/>
</dbReference>
<evidence type="ECO:0000313" key="5">
    <source>
        <dbReference type="EMBL" id="ATY34775.1"/>
    </source>
</evidence>
<evidence type="ECO:0000259" key="4">
    <source>
        <dbReference type="Pfam" id="PF13472"/>
    </source>
</evidence>
<dbReference type="InterPro" id="IPR036514">
    <property type="entry name" value="SGNH_hydro_sf"/>
</dbReference>
<proteinExistence type="inferred from homology"/>
<dbReference type="RefSeq" id="WP_100284562.1">
    <property type="nucleotide sequence ID" value="NZ_CP024923.1"/>
</dbReference>
<dbReference type="Proteomes" id="UP000229081">
    <property type="component" value="Chromosome"/>
</dbReference>
<dbReference type="Pfam" id="PF13472">
    <property type="entry name" value="Lipase_GDSL_2"/>
    <property type="match status" value="1"/>
</dbReference>
<dbReference type="PANTHER" id="PTHR43695">
    <property type="entry name" value="PUTATIVE (AFU_ORTHOLOGUE AFUA_2G17250)-RELATED"/>
    <property type="match status" value="1"/>
</dbReference>
<evidence type="ECO:0000256" key="3">
    <source>
        <dbReference type="SAM" id="SignalP"/>
    </source>
</evidence>
<dbReference type="InterPro" id="IPR037459">
    <property type="entry name" value="RhgT-like"/>
</dbReference>
<sequence>MLKVAITLATLAALPGAAFAQFEGAQPPLEKREKRVDAPPITAYKLILVGDSTMAPGSGWASAFCAFHVKSNVACLNLGRGGRSTRSYRAEGSWAIALGEARAGGYAKTWVLIQFGHNDQSTKAERWTDLTTEYPANLRQMVTEVRAAGAVPVLLTPLTRREFKDGKLANSLAAWGDEVRKVATAMQVPIVELNRDSARAVEQLGAAEATKLAMAPPADDEVAAASAGTTLRPRPAPEAEATAELPKTGARGRITLKFDYTHVGEAGARVFSKIVANDLAVAVPELRNYLLP</sequence>
<dbReference type="PANTHER" id="PTHR43695:SF1">
    <property type="entry name" value="RHAMNOGALACTURONAN ACETYLESTERASE"/>
    <property type="match status" value="1"/>
</dbReference>
<feature type="chain" id="PRO_5014959669" evidence="3">
    <location>
        <begin position="21"/>
        <end position="292"/>
    </location>
</feature>
<protein>
    <submittedName>
        <fullName evidence="5">Lysophospholipase</fullName>
    </submittedName>
</protein>
<comment type="similarity">
    <text evidence="1">Belongs to the 'GDSL' lipolytic enzyme family.</text>
</comment>